<dbReference type="AlphaFoldDB" id="A0A9D3XGU0"/>
<sequence length="138" mass="14755">MRISLSPWGTRGAAGCGWFGESGENCASHECGVSAPVAECVTCCPQRGWAEFALLRASAPARDQFQLLAGCTSSFPALCLGQVALSSGDTELQCPPDNQRVLGLWTNVSLRAQHHPWEQGLWGNSHVQSIALWEGVSQ</sequence>
<organism evidence="1 2">
    <name type="scientific">Mauremys mutica</name>
    <name type="common">yellowpond turtle</name>
    <dbReference type="NCBI Taxonomy" id="74926"/>
    <lineage>
        <taxon>Eukaryota</taxon>
        <taxon>Metazoa</taxon>
        <taxon>Chordata</taxon>
        <taxon>Craniata</taxon>
        <taxon>Vertebrata</taxon>
        <taxon>Euteleostomi</taxon>
        <taxon>Archelosauria</taxon>
        <taxon>Testudinata</taxon>
        <taxon>Testudines</taxon>
        <taxon>Cryptodira</taxon>
        <taxon>Durocryptodira</taxon>
        <taxon>Testudinoidea</taxon>
        <taxon>Geoemydidae</taxon>
        <taxon>Geoemydinae</taxon>
        <taxon>Mauremys</taxon>
    </lineage>
</organism>
<dbReference type="Proteomes" id="UP000827986">
    <property type="component" value="Unassembled WGS sequence"/>
</dbReference>
<evidence type="ECO:0000313" key="2">
    <source>
        <dbReference type="Proteomes" id="UP000827986"/>
    </source>
</evidence>
<keyword evidence="2" id="KW-1185">Reference proteome</keyword>
<protein>
    <submittedName>
        <fullName evidence="1">Uncharacterized protein</fullName>
    </submittedName>
</protein>
<reference evidence="1" key="1">
    <citation type="submission" date="2021-09" db="EMBL/GenBank/DDBJ databases">
        <title>The genome of Mauremys mutica provides insights into the evolution of semi-aquatic lifestyle.</title>
        <authorList>
            <person name="Gong S."/>
            <person name="Gao Y."/>
        </authorList>
    </citation>
    <scope>NUCLEOTIDE SEQUENCE</scope>
    <source>
        <strain evidence="1">MM-2020</strain>
        <tissue evidence="1">Muscle</tissue>
    </source>
</reference>
<comment type="caution">
    <text evidence="1">The sequence shown here is derived from an EMBL/GenBank/DDBJ whole genome shotgun (WGS) entry which is preliminary data.</text>
</comment>
<gene>
    <name evidence="1" type="ORF">KIL84_005693</name>
</gene>
<evidence type="ECO:0000313" key="1">
    <source>
        <dbReference type="EMBL" id="KAH1179643.1"/>
    </source>
</evidence>
<name>A0A9D3XGU0_9SAUR</name>
<accession>A0A9D3XGU0</accession>
<proteinExistence type="predicted"/>
<dbReference type="EMBL" id="JAHDVG010000471">
    <property type="protein sequence ID" value="KAH1179643.1"/>
    <property type="molecule type" value="Genomic_DNA"/>
</dbReference>